<dbReference type="EMBL" id="MPUH01000967">
    <property type="protein sequence ID" value="OMJ71677.1"/>
    <property type="molecule type" value="Genomic_DNA"/>
</dbReference>
<comment type="caution">
    <text evidence="4">The sequence shown here is derived from an EMBL/GenBank/DDBJ whole genome shotgun (WGS) entry which is preliminary data.</text>
</comment>
<dbReference type="CDD" id="cd00143">
    <property type="entry name" value="PP2Cc"/>
    <property type="match status" value="1"/>
</dbReference>
<dbReference type="SMART" id="SM00332">
    <property type="entry name" value="PP2Cc"/>
    <property type="match status" value="1"/>
</dbReference>
<evidence type="ECO:0000256" key="1">
    <source>
        <dbReference type="ARBA" id="ARBA00004370"/>
    </source>
</evidence>
<dbReference type="InterPro" id="IPR036457">
    <property type="entry name" value="PPM-type-like_dom_sf"/>
</dbReference>
<dbReference type="PANTHER" id="PTHR47992">
    <property type="entry name" value="PROTEIN PHOSPHATASE"/>
    <property type="match status" value="1"/>
</dbReference>
<evidence type="ECO:0000256" key="2">
    <source>
        <dbReference type="ARBA" id="ARBA00023136"/>
    </source>
</evidence>
<dbReference type="Gene3D" id="3.60.40.10">
    <property type="entry name" value="PPM-type phosphatase domain"/>
    <property type="match status" value="1"/>
</dbReference>
<dbReference type="AlphaFoldDB" id="A0A1R2B4K6"/>
<comment type="subcellular location">
    <subcellularLocation>
        <location evidence="1">Membrane</location>
    </subcellularLocation>
</comment>
<organism evidence="4 5">
    <name type="scientific">Stentor coeruleus</name>
    <dbReference type="NCBI Taxonomy" id="5963"/>
    <lineage>
        <taxon>Eukaryota</taxon>
        <taxon>Sar</taxon>
        <taxon>Alveolata</taxon>
        <taxon>Ciliophora</taxon>
        <taxon>Postciliodesmatophora</taxon>
        <taxon>Heterotrichea</taxon>
        <taxon>Heterotrichida</taxon>
        <taxon>Stentoridae</taxon>
        <taxon>Stentor</taxon>
    </lineage>
</organism>
<dbReference type="SUPFAM" id="SSF81606">
    <property type="entry name" value="PP2C-like"/>
    <property type="match status" value="1"/>
</dbReference>
<gene>
    <name evidence="4" type="ORF">SteCoe_30046</name>
</gene>
<evidence type="ECO:0000313" key="5">
    <source>
        <dbReference type="Proteomes" id="UP000187209"/>
    </source>
</evidence>
<keyword evidence="5" id="KW-1185">Reference proteome</keyword>
<sequence>MGNCCNKEDQQEDSNITEYLRSGEINVIKKNYTGKILGTSKVCFENTSPIKIQNSQGILGKRTVKIHGCIIPGLDPRGEVDKDCQDNYIYFIEDNSILCALFDGHGKEGQKVSNFCIDFVSKFFKKNIKDFAYNAEETLIRMLHKCDEKLRRSKVPNEMAGSTAVAIYITSTSIYSASLGDSRGIIATLSDTIIPSPVPTHKFYKKITVKRNLKPVPLTTDQKPNHEEEFARIQTAGGCVEQVTDNFGKPIGPYRVWMKNKDYPGLAMSRSIGDRIAKRLGVIATPVCHDFQLYDTDQFIVIASDGIWDVMENIEVVNFVEMFKKGCGESTDLYPARPENSSIARMLCEEARFRWYGIIEAEDVMIDDISCIIVDFEDISGAMKAQVKERKVEAFHSMAIASQHNHANTSINEDDDETND</sequence>
<reference evidence="4 5" key="1">
    <citation type="submission" date="2016-11" db="EMBL/GenBank/DDBJ databases">
        <title>The macronuclear genome of Stentor coeruleus: a giant cell with tiny introns.</title>
        <authorList>
            <person name="Slabodnick M."/>
            <person name="Ruby J.G."/>
            <person name="Reiff S.B."/>
            <person name="Swart E.C."/>
            <person name="Gosai S."/>
            <person name="Prabakaran S."/>
            <person name="Witkowska E."/>
            <person name="Larue G.E."/>
            <person name="Fisher S."/>
            <person name="Freeman R.M."/>
            <person name="Gunawardena J."/>
            <person name="Chu W."/>
            <person name="Stover N.A."/>
            <person name="Gregory B.D."/>
            <person name="Nowacki M."/>
            <person name="Derisi J."/>
            <person name="Roy S.W."/>
            <person name="Marshall W.F."/>
            <person name="Sood P."/>
        </authorList>
    </citation>
    <scope>NUCLEOTIDE SEQUENCE [LARGE SCALE GENOMIC DNA]</scope>
    <source>
        <strain evidence="4">WM001</strain>
    </source>
</reference>
<feature type="domain" description="PPM-type phosphatase" evidence="3">
    <location>
        <begin position="70"/>
        <end position="376"/>
    </location>
</feature>
<protein>
    <recommendedName>
        <fullName evidence="3">PPM-type phosphatase domain-containing protein</fullName>
    </recommendedName>
</protein>
<dbReference type="GO" id="GO:0004722">
    <property type="term" value="F:protein serine/threonine phosphatase activity"/>
    <property type="evidence" value="ECO:0007669"/>
    <property type="project" value="InterPro"/>
</dbReference>
<evidence type="ECO:0000259" key="3">
    <source>
        <dbReference type="PROSITE" id="PS51746"/>
    </source>
</evidence>
<dbReference type="Proteomes" id="UP000187209">
    <property type="component" value="Unassembled WGS sequence"/>
</dbReference>
<dbReference type="PROSITE" id="PS51746">
    <property type="entry name" value="PPM_2"/>
    <property type="match status" value="1"/>
</dbReference>
<evidence type="ECO:0000313" key="4">
    <source>
        <dbReference type="EMBL" id="OMJ71677.1"/>
    </source>
</evidence>
<dbReference type="OrthoDB" id="418442at2759"/>
<dbReference type="InterPro" id="IPR001932">
    <property type="entry name" value="PPM-type_phosphatase-like_dom"/>
</dbReference>
<proteinExistence type="predicted"/>
<accession>A0A1R2B4K6</accession>
<dbReference type="Pfam" id="PF00481">
    <property type="entry name" value="PP2C"/>
    <property type="match status" value="1"/>
</dbReference>
<dbReference type="GO" id="GO:0016020">
    <property type="term" value="C:membrane"/>
    <property type="evidence" value="ECO:0007669"/>
    <property type="project" value="UniProtKB-SubCell"/>
</dbReference>
<dbReference type="InterPro" id="IPR015655">
    <property type="entry name" value="PP2C"/>
</dbReference>
<name>A0A1R2B4K6_9CILI</name>
<keyword evidence="2" id="KW-0472">Membrane</keyword>